<reference evidence="3" key="1">
    <citation type="submission" date="2019-09" db="EMBL/GenBank/DDBJ databases">
        <title>Genomic analysis of Haloferax sp. CBA1149.</title>
        <authorList>
            <person name="Roh S.W."/>
        </authorList>
    </citation>
    <scope>NUCLEOTIDE SEQUENCE</scope>
    <source>
        <strain evidence="3">CBA1149</strain>
    </source>
</reference>
<evidence type="ECO:0000259" key="2">
    <source>
        <dbReference type="SMART" id="SM00014"/>
    </source>
</evidence>
<sequence length="314" mass="32520">MMLLQTRGFGETALTNLPEVIVFVFGLVTQLGGQWFFFVAFTSLYWLCWPRISARPRRTAASFVALALVSLGLITALKAGFALPRPPTAAIAAAPAWPDPLADLYVAFTTDDGYGFPSGHALGTTMVYGAAAVILDVWDRRRRVVAAAAIIGVVSLSRVVIGVHYGVDVVVGTLLGLVVLKGIFTVAAADDAPGHLDPRRLFALGAVLAALALAVVLATGAPDHAENAAAALGGSLGGYLGWSRITDHESLPTLSPPVALVSFLGAGGLWGITDALDAPIPVTILATGGVVAFILVAPRLQVRFADDSVAQSAD</sequence>
<feature type="domain" description="Phosphatidic acid phosphatase type 2/haloperoxidase" evidence="2">
    <location>
        <begin position="60"/>
        <end position="184"/>
    </location>
</feature>
<feature type="transmembrane region" description="Helical" evidence="1">
    <location>
        <begin position="201"/>
        <end position="219"/>
    </location>
</feature>
<dbReference type="AlphaFoldDB" id="A0A643JWN4"/>
<dbReference type="Pfam" id="PF01569">
    <property type="entry name" value="PAP2"/>
    <property type="match status" value="1"/>
</dbReference>
<feature type="transmembrane region" description="Helical" evidence="1">
    <location>
        <begin position="169"/>
        <end position="189"/>
    </location>
</feature>
<evidence type="ECO:0000256" key="1">
    <source>
        <dbReference type="SAM" id="Phobius"/>
    </source>
</evidence>
<dbReference type="Gene3D" id="1.20.144.10">
    <property type="entry name" value="Phosphatidic acid phosphatase type 2/haloperoxidase"/>
    <property type="match status" value="1"/>
</dbReference>
<dbReference type="PANTHER" id="PTHR14969:SF13">
    <property type="entry name" value="AT30094P"/>
    <property type="match status" value="1"/>
</dbReference>
<dbReference type="SUPFAM" id="SSF48317">
    <property type="entry name" value="Acid phosphatase/Vanadium-dependent haloperoxidase"/>
    <property type="match status" value="1"/>
</dbReference>
<proteinExistence type="predicted"/>
<keyword evidence="1" id="KW-0472">Membrane</keyword>
<dbReference type="InterPro" id="IPR000326">
    <property type="entry name" value="PAP2/HPO"/>
</dbReference>
<feature type="transmembrane region" description="Helical" evidence="1">
    <location>
        <begin position="278"/>
        <end position="297"/>
    </location>
</feature>
<keyword evidence="1" id="KW-0812">Transmembrane</keyword>
<comment type="caution">
    <text evidence="3">The sequence shown here is derived from an EMBL/GenBank/DDBJ whole genome shotgun (WGS) entry which is preliminary data.</text>
</comment>
<feature type="transmembrane region" description="Helical" evidence="1">
    <location>
        <begin position="59"/>
        <end position="77"/>
    </location>
</feature>
<dbReference type="PANTHER" id="PTHR14969">
    <property type="entry name" value="SPHINGOSINE-1-PHOSPHATE PHOSPHOHYDROLASE"/>
    <property type="match status" value="1"/>
</dbReference>
<feature type="transmembrane region" description="Helical" evidence="1">
    <location>
        <begin position="145"/>
        <end position="163"/>
    </location>
</feature>
<feature type="transmembrane region" description="Helical" evidence="1">
    <location>
        <begin position="120"/>
        <end position="138"/>
    </location>
</feature>
<dbReference type="InterPro" id="IPR036938">
    <property type="entry name" value="PAP2/HPO_sf"/>
</dbReference>
<protein>
    <submittedName>
        <fullName evidence="3">Phosphatase PAP2 family protein</fullName>
    </submittedName>
</protein>
<feature type="transmembrane region" description="Helical" evidence="1">
    <location>
        <begin position="20"/>
        <end position="47"/>
    </location>
</feature>
<dbReference type="EMBL" id="VZUS01000001">
    <property type="protein sequence ID" value="KAB1186922.1"/>
    <property type="molecule type" value="Genomic_DNA"/>
</dbReference>
<accession>A0A643JWN4</accession>
<evidence type="ECO:0000313" key="3">
    <source>
        <dbReference type="EMBL" id="KAB1186922.1"/>
    </source>
</evidence>
<gene>
    <name evidence="3" type="ORF">Hfx1149_02315</name>
</gene>
<organism evidence="3">
    <name type="scientific">Haloferax sp. CBA1149</name>
    <dbReference type="NCBI Taxonomy" id="2650753"/>
    <lineage>
        <taxon>Archaea</taxon>
        <taxon>Methanobacteriati</taxon>
        <taxon>Methanobacteriota</taxon>
        <taxon>Stenosarchaea group</taxon>
        <taxon>Halobacteria</taxon>
        <taxon>Halobacteriales</taxon>
        <taxon>Haloferacaceae</taxon>
        <taxon>Haloferax</taxon>
    </lineage>
</organism>
<dbReference type="SMART" id="SM00014">
    <property type="entry name" value="acidPPc"/>
    <property type="match status" value="1"/>
</dbReference>
<name>A0A643JWN4_9EURY</name>
<keyword evidence="1" id="KW-1133">Transmembrane helix</keyword>
<dbReference type="RefSeq" id="WP_151135062.1">
    <property type="nucleotide sequence ID" value="NZ_VZUS01000001.1"/>
</dbReference>